<evidence type="ECO:0000256" key="4">
    <source>
        <dbReference type="ARBA" id="ARBA00022786"/>
    </source>
</evidence>
<keyword evidence="4" id="KW-0833">Ubl conjugation pathway</keyword>
<dbReference type="OrthoDB" id="2096344at2759"/>
<evidence type="ECO:0000313" key="8">
    <source>
        <dbReference type="EMBL" id="OWZ00092.1"/>
    </source>
</evidence>
<feature type="compositionally biased region" description="Low complexity" evidence="7">
    <location>
        <begin position="537"/>
        <end position="554"/>
    </location>
</feature>
<dbReference type="InterPro" id="IPR001680">
    <property type="entry name" value="WD40_rpt"/>
</dbReference>
<dbReference type="Gene3D" id="2.130.10.10">
    <property type="entry name" value="YVTN repeat-like/Quinoprotein amine dehydrogenase"/>
    <property type="match status" value="2"/>
</dbReference>
<dbReference type="PROSITE" id="PS00678">
    <property type="entry name" value="WD_REPEATS_1"/>
    <property type="match status" value="3"/>
</dbReference>
<keyword evidence="2 6" id="KW-0853">WD repeat</keyword>
<dbReference type="STRING" id="4795.A0A225V454"/>
<reference evidence="9" key="1">
    <citation type="submission" date="2017-03" db="EMBL/GenBank/DDBJ databases">
        <title>Phytopthora megakarya and P. palmivora, two closely related causual agents of cacao black pod achieved similar genome size and gene model numbers by different mechanisms.</title>
        <authorList>
            <person name="Ali S."/>
            <person name="Shao J."/>
            <person name="Larry D.J."/>
            <person name="Kronmiller B."/>
            <person name="Shen D."/>
            <person name="Strem M.D."/>
            <person name="Melnick R.L."/>
            <person name="Guiltinan M.J."/>
            <person name="Tyler B.M."/>
            <person name="Meinhardt L.W."/>
            <person name="Bailey B.A."/>
        </authorList>
    </citation>
    <scope>NUCLEOTIDE SEQUENCE [LARGE SCALE GENOMIC DNA]</scope>
    <source>
        <strain evidence="9">zdho120</strain>
    </source>
</reference>
<evidence type="ECO:0000256" key="7">
    <source>
        <dbReference type="SAM" id="MobiDB-lite"/>
    </source>
</evidence>
<comment type="caution">
    <text evidence="8">The sequence shown here is derived from an EMBL/GenBank/DDBJ whole genome shotgun (WGS) entry which is preliminary data.</text>
</comment>
<dbReference type="SMART" id="SM00320">
    <property type="entry name" value="WD40"/>
    <property type="match status" value="6"/>
</dbReference>
<organism evidence="8 9">
    <name type="scientific">Phytophthora megakarya</name>
    <dbReference type="NCBI Taxonomy" id="4795"/>
    <lineage>
        <taxon>Eukaryota</taxon>
        <taxon>Sar</taxon>
        <taxon>Stramenopiles</taxon>
        <taxon>Oomycota</taxon>
        <taxon>Peronosporomycetes</taxon>
        <taxon>Peronosporales</taxon>
        <taxon>Peronosporaceae</taxon>
        <taxon>Phytophthora</taxon>
    </lineage>
</organism>
<dbReference type="EMBL" id="NBNE01007906">
    <property type="protein sequence ID" value="OWZ00092.1"/>
    <property type="molecule type" value="Genomic_DNA"/>
</dbReference>
<dbReference type="GO" id="GO:0030674">
    <property type="term" value="F:protein-macromolecule adaptor activity"/>
    <property type="evidence" value="ECO:0007669"/>
    <property type="project" value="TreeGrafter"/>
</dbReference>
<dbReference type="InterPro" id="IPR020472">
    <property type="entry name" value="WD40_PAC1"/>
</dbReference>
<feature type="repeat" description="WD" evidence="6">
    <location>
        <begin position="346"/>
        <end position="375"/>
    </location>
</feature>
<dbReference type="PROSITE" id="PS50082">
    <property type="entry name" value="WD_REPEATS_2"/>
    <property type="match status" value="4"/>
</dbReference>
<dbReference type="Pfam" id="PF00400">
    <property type="entry name" value="WD40"/>
    <property type="match status" value="4"/>
</dbReference>
<feature type="region of interest" description="Disordered" evidence="7">
    <location>
        <begin position="177"/>
        <end position="216"/>
    </location>
</feature>
<gene>
    <name evidence="8" type="ORF">PHMEG_00028799</name>
</gene>
<evidence type="ECO:0000256" key="3">
    <source>
        <dbReference type="ARBA" id="ARBA00022737"/>
    </source>
</evidence>
<dbReference type="PROSITE" id="PS50294">
    <property type="entry name" value="WD_REPEATS_REGION"/>
    <property type="match status" value="3"/>
</dbReference>
<sequence>NACSMSLQRSSAQYALLSSLQCPTQHVLALGDGPEDLGNDRNTGYLPSGPVFQVAYAHNKNLLVAVDEDGVVGIAETASGRRKSRWMAHHNAIFDGIWTQDDAQLLTAAGDLEIRIWDVETAGTSSATETKPVAKLKGHDMSVKCVRQAPNNAHVFASGGRDGRVLLWDSRATRKPVSSLENVHAEPSPSRSSSSNVSFTSPTRKKRRRGAATSSSFSPRSVTCVEFGDAGNEIITAGAVDAVVKIWDIRRLGTNSTSSREKKVAKVPVPIREISCSSREGARRGISSLMLQEGSGGASRLLVNVLNDSIALIDIGEKQHGIGHNARTILRCSGHQASSFYSKSTFSPEGNFVAGASADGVVYIWDVRVRSSSGTLLPAWSGVGGVQQRMPCYALKGHTNEVNGVAWNAQDFTQLSSCSDDGTIRCWQIGGERGQRLGNQNGESRKNAVDFELQFASTDDPSGVNSKMEWANWSAFVEQPDGYAYHVRSTTPALKTLSNHQLSPRRQRSSVAVKQRGSPQVTRHSTAPRLHPVHEIPTAQQQPQQEPQATQETQVHQKRRIKLRRKAKPSIQPKRAQRTLLELWGR</sequence>
<dbReference type="PANTHER" id="PTHR22852:SF0">
    <property type="entry name" value="DENTICLELESS PROTEIN HOMOLOG"/>
    <property type="match status" value="1"/>
</dbReference>
<evidence type="ECO:0000256" key="1">
    <source>
        <dbReference type="ARBA" id="ARBA00004906"/>
    </source>
</evidence>
<dbReference type="PRINTS" id="PR00320">
    <property type="entry name" value="GPROTEINBRPT"/>
</dbReference>
<feature type="repeat" description="WD" evidence="6">
    <location>
        <begin position="86"/>
        <end position="127"/>
    </location>
</feature>
<comment type="similarity">
    <text evidence="5">Belongs to the WD repeat cdt2 family.</text>
</comment>
<dbReference type="PANTHER" id="PTHR22852">
    <property type="entry name" value="LETHAL 2 DENTICLELESS PROTEIN RETINOIC ACID-REGULATED NUCLEAR MATRIX-ASSOCIATED PROTEIN"/>
    <property type="match status" value="1"/>
</dbReference>
<evidence type="ECO:0000256" key="6">
    <source>
        <dbReference type="PROSITE-ProRule" id="PRU00221"/>
    </source>
</evidence>
<dbReference type="InterPro" id="IPR015943">
    <property type="entry name" value="WD40/YVTN_repeat-like_dom_sf"/>
</dbReference>
<dbReference type="InterPro" id="IPR036322">
    <property type="entry name" value="WD40_repeat_dom_sf"/>
</dbReference>
<evidence type="ECO:0000256" key="2">
    <source>
        <dbReference type="ARBA" id="ARBA00022574"/>
    </source>
</evidence>
<accession>A0A225V454</accession>
<keyword evidence="9" id="KW-1185">Reference proteome</keyword>
<evidence type="ECO:0000313" key="9">
    <source>
        <dbReference type="Proteomes" id="UP000198211"/>
    </source>
</evidence>
<name>A0A225V454_9STRA</name>
<feature type="compositionally biased region" description="Polar residues" evidence="7">
    <location>
        <begin position="509"/>
        <end position="525"/>
    </location>
</feature>
<dbReference type="SUPFAM" id="SSF50978">
    <property type="entry name" value="WD40 repeat-like"/>
    <property type="match status" value="1"/>
</dbReference>
<feature type="non-terminal residue" evidence="8">
    <location>
        <position position="1"/>
    </location>
</feature>
<protein>
    <recommendedName>
        <fullName evidence="10">Denticleless protein</fullName>
    </recommendedName>
</protein>
<feature type="repeat" description="WD" evidence="6">
    <location>
        <begin position="395"/>
        <end position="429"/>
    </location>
</feature>
<proteinExistence type="inferred from homology"/>
<feature type="region of interest" description="Disordered" evidence="7">
    <location>
        <begin position="497"/>
        <end position="574"/>
    </location>
</feature>
<dbReference type="GO" id="GO:0005634">
    <property type="term" value="C:nucleus"/>
    <property type="evidence" value="ECO:0007669"/>
    <property type="project" value="TreeGrafter"/>
</dbReference>
<keyword evidence="3" id="KW-0677">Repeat</keyword>
<evidence type="ECO:0000256" key="5">
    <source>
        <dbReference type="ARBA" id="ARBA00038344"/>
    </source>
</evidence>
<feature type="compositionally biased region" description="Basic residues" evidence="7">
    <location>
        <begin position="556"/>
        <end position="568"/>
    </location>
</feature>
<dbReference type="InterPro" id="IPR019775">
    <property type="entry name" value="WD40_repeat_CS"/>
</dbReference>
<comment type="pathway">
    <text evidence="1">Protein modification; protein ubiquitination.</text>
</comment>
<evidence type="ECO:0008006" key="10">
    <source>
        <dbReference type="Google" id="ProtNLM"/>
    </source>
</evidence>
<dbReference type="InterPro" id="IPR051865">
    <property type="entry name" value="WD-repeat_CDT2_adapter"/>
</dbReference>
<feature type="repeat" description="WD" evidence="6">
    <location>
        <begin position="136"/>
        <end position="178"/>
    </location>
</feature>
<dbReference type="GO" id="GO:0043161">
    <property type="term" value="P:proteasome-mediated ubiquitin-dependent protein catabolic process"/>
    <property type="evidence" value="ECO:0007669"/>
    <property type="project" value="TreeGrafter"/>
</dbReference>
<dbReference type="AlphaFoldDB" id="A0A225V454"/>
<dbReference type="Proteomes" id="UP000198211">
    <property type="component" value="Unassembled WGS sequence"/>
</dbReference>
<feature type="compositionally biased region" description="Low complexity" evidence="7">
    <location>
        <begin position="187"/>
        <end position="202"/>
    </location>
</feature>